<evidence type="ECO:0000256" key="9">
    <source>
        <dbReference type="ARBA" id="ARBA00022833"/>
    </source>
</evidence>
<dbReference type="InterPro" id="IPR050344">
    <property type="entry name" value="Peptidase_M1_aminopeptidases"/>
</dbReference>
<evidence type="ECO:0000256" key="11">
    <source>
        <dbReference type="ARBA" id="ARBA00029811"/>
    </source>
</evidence>
<evidence type="ECO:0000313" key="15">
    <source>
        <dbReference type="EMBL" id="MFB8775036.1"/>
    </source>
</evidence>
<dbReference type="InterPro" id="IPR042097">
    <property type="entry name" value="Aminopeptidase_N-like_N_sf"/>
</dbReference>
<comment type="cofactor">
    <cofactor evidence="2">
        <name>Zn(2+)</name>
        <dbReference type="ChEBI" id="CHEBI:29105"/>
    </cofactor>
</comment>
<dbReference type="InterPro" id="IPR045357">
    <property type="entry name" value="Aminopeptidase_N-like_N"/>
</dbReference>
<name>A0ABV5EE14_9ACTN</name>
<proteinExistence type="inferred from homology"/>
<keyword evidence="6" id="KW-0645">Protease</keyword>
<protein>
    <recommendedName>
        <fullName evidence="5">Aminopeptidase N</fullName>
        <ecNumber evidence="4">3.4.11.2</ecNumber>
    </recommendedName>
    <alternativeName>
        <fullName evidence="11">Alanine aminopeptidase</fullName>
    </alternativeName>
    <alternativeName>
        <fullName evidence="12">Lysyl aminopeptidase</fullName>
    </alternativeName>
</protein>
<dbReference type="SUPFAM" id="SSF63737">
    <property type="entry name" value="Leukotriene A4 hydrolase N-terminal domain"/>
    <property type="match status" value="1"/>
</dbReference>
<evidence type="ECO:0000256" key="4">
    <source>
        <dbReference type="ARBA" id="ARBA00012564"/>
    </source>
</evidence>
<evidence type="ECO:0000256" key="1">
    <source>
        <dbReference type="ARBA" id="ARBA00000098"/>
    </source>
</evidence>
<dbReference type="PRINTS" id="PR00756">
    <property type="entry name" value="ALADIPTASE"/>
</dbReference>
<gene>
    <name evidence="15" type="ORF">VSS16_20260</name>
</gene>
<keyword evidence="7" id="KW-0479">Metal-binding</keyword>
<reference evidence="15 16" key="1">
    <citation type="submission" date="2024-01" db="EMBL/GenBank/DDBJ databases">
        <title>Genome mining of biosynthetic gene clusters to explore secondary metabolites of Streptomyces sp.</title>
        <authorList>
            <person name="Baig A."/>
            <person name="Ajitkumar Shintre N."/>
            <person name="Kumar H."/>
            <person name="Anbarasu A."/>
            <person name="Ramaiah S."/>
        </authorList>
    </citation>
    <scope>NUCLEOTIDE SEQUENCE [LARGE SCALE GENOMIC DNA]</scope>
    <source>
        <strain evidence="15 16">A57</strain>
    </source>
</reference>
<dbReference type="Pfam" id="PF01433">
    <property type="entry name" value="Peptidase_M1"/>
    <property type="match status" value="1"/>
</dbReference>
<dbReference type="GO" id="GO:0004177">
    <property type="term" value="F:aminopeptidase activity"/>
    <property type="evidence" value="ECO:0007669"/>
    <property type="project" value="UniProtKB-KW"/>
</dbReference>
<feature type="domain" description="Aminopeptidase N-like N-terminal" evidence="14">
    <location>
        <begin position="60"/>
        <end position="230"/>
    </location>
</feature>
<dbReference type="PROSITE" id="PS51257">
    <property type="entry name" value="PROKAR_LIPOPROTEIN"/>
    <property type="match status" value="1"/>
</dbReference>
<dbReference type="InterPro" id="IPR014782">
    <property type="entry name" value="Peptidase_M1_dom"/>
</dbReference>
<keyword evidence="8 15" id="KW-0378">Hydrolase</keyword>
<dbReference type="RefSeq" id="WP_376733694.1">
    <property type="nucleotide sequence ID" value="NZ_JAYMRP010000017.1"/>
</dbReference>
<keyword evidence="16" id="KW-1185">Reference proteome</keyword>
<evidence type="ECO:0000256" key="12">
    <source>
        <dbReference type="ARBA" id="ARBA00031533"/>
    </source>
</evidence>
<dbReference type="PANTHER" id="PTHR11533">
    <property type="entry name" value="PROTEASE M1 ZINC METALLOPROTEASE"/>
    <property type="match status" value="1"/>
</dbReference>
<feature type="domain" description="Peptidase M1 membrane alanine aminopeptidase" evidence="13">
    <location>
        <begin position="321"/>
        <end position="472"/>
    </location>
</feature>
<keyword evidence="15" id="KW-0031">Aminopeptidase</keyword>
<comment type="similarity">
    <text evidence="3">Belongs to the peptidase M1 family.</text>
</comment>
<dbReference type="Pfam" id="PF17900">
    <property type="entry name" value="Peptidase_M1_N"/>
    <property type="match status" value="1"/>
</dbReference>
<evidence type="ECO:0000259" key="14">
    <source>
        <dbReference type="Pfam" id="PF17900"/>
    </source>
</evidence>
<keyword evidence="9" id="KW-0862">Zinc</keyword>
<comment type="caution">
    <text evidence="15">The sequence shown here is derived from an EMBL/GenBank/DDBJ whole genome shotgun (WGS) entry which is preliminary data.</text>
</comment>
<evidence type="ECO:0000256" key="2">
    <source>
        <dbReference type="ARBA" id="ARBA00001947"/>
    </source>
</evidence>
<evidence type="ECO:0000256" key="5">
    <source>
        <dbReference type="ARBA" id="ARBA00015611"/>
    </source>
</evidence>
<organism evidence="15 16">
    <name type="scientific">Streptomyces broussonetiae</name>
    <dbReference type="NCBI Taxonomy" id="2686304"/>
    <lineage>
        <taxon>Bacteria</taxon>
        <taxon>Bacillati</taxon>
        <taxon>Actinomycetota</taxon>
        <taxon>Actinomycetes</taxon>
        <taxon>Kitasatosporales</taxon>
        <taxon>Streptomycetaceae</taxon>
        <taxon>Streptomyces</taxon>
    </lineage>
</organism>
<dbReference type="InterPro" id="IPR001930">
    <property type="entry name" value="Peptidase_M1"/>
</dbReference>
<evidence type="ECO:0000259" key="13">
    <source>
        <dbReference type="Pfam" id="PF01433"/>
    </source>
</evidence>
<evidence type="ECO:0000256" key="7">
    <source>
        <dbReference type="ARBA" id="ARBA00022723"/>
    </source>
</evidence>
<comment type="catalytic activity">
    <reaction evidence="1">
        <text>Release of an N-terminal amino acid, Xaa-|-Yaa- from a peptide, amide or arylamide. Xaa is preferably Ala, but may be most amino acids including Pro (slow action). When a terminal hydrophobic residue is followed by a prolyl residue, the two may be released as an intact Xaa-Pro dipeptide.</text>
        <dbReference type="EC" id="3.4.11.2"/>
    </reaction>
</comment>
<accession>A0ABV5EE14</accession>
<evidence type="ECO:0000256" key="3">
    <source>
        <dbReference type="ARBA" id="ARBA00010136"/>
    </source>
</evidence>
<dbReference type="SUPFAM" id="SSF55486">
    <property type="entry name" value="Metalloproteases ('zincins'), catalytic domain"/>
    <property type="match status" value="1"/>
</dbReference>
<dbReference type="CDD" id="cd09603">
    <property type="entry name" value="M1_APN_like"/>
    <property type="match status" value="1"/>
</dbReference>
<dbReference type="Proteomes" id="UP001585080">
    <property type="component" value="Unassembled WGS sequence"/>
</dbReference>
<dbReference type="EMBL" id="JAYMRP010000017">
    <property type="protein sequence ID" value="MFB8775036.1"/>
    <property type="molecule type" value="Genomic_DNA"/>
</dbReference>
<evidence type="ECO:0000313" key="16">
    <source>
        <dbReference type="Proteomes" id="UP001585080"/>
    </source>
</evidence>
<dbReference type="InterPro" id="IPR027268">
    <property type="entry name" value="Peptidase_M4/M1_CTD_sf"/>
</dbReference>
<evidence type="ECO:0000256" key="8">
    <source>
        <dbReference type="ARBA" id="ARBA00022801"/>
    </source>
</evidence>
<evidence type="ECO:0000256" key="10">
    <source>
        <dbReference type="ARBA" id="ARBA00023049"/>
    </source>
</evidence>
<dbReference type="PANTHER" id="PTHR11533:SF297">
    <property type="entry name" value="AMINOPEPTIDASE N"/>
    <property type="match status" value="1"/>
</dbReference>
<keyword evidence="10" id="KW-0482">Metalloprotease</keyword>
<dbReference type="Gene3D" id="1.10.390.10">
    <property type="entry name" value="Neutral Protease Domain 2"/>
    <property type="match status" value="1"/>
</dbReference>
<dbReference type="EC" id="3.4.11.2" evidence="4"/>
<sequence length="482" mass="51983">MRTLRPRPLPGNPGAGVAVGVAAALVLGACGVGGVSGTPGDDGLGDPYFPRAGNGGYDVTHYALTLAYTPADRHLTGSATLTARATQDLSALNLDLAGLDVESVTVDRRAARWNRAGHELTVRPRDDLDEGTVFRLTVRYQGTPVTLTDPDGSEEGWLPTEDGALALGQPTGSMTWFPGNHHPADKASYDITVTVPRGLTAVSNGELTRGPTTRGDRTTYAWRATEPMSSHAATVAIGRYDIGRAVAGGGLPVYTAVDPDQADAGRDVLSRIPDVLAWAERNFGPYPFSSAGAIVERPDDAGYALETQNRPVFPGAPDTALLVHELAHQWYGNSVTPRTWRDMWLSEGFATYAEWLWREDHGGETAQQTFDALHTAGSASSGTGTDDAEDLWSFPPADPPDAAHISGRPVYDRAAMTLHRIRQALGDDTAFRALLRDWAAARRYGNADTQDFTTWVERRYPATDFAPIWRDWLYGDGRPDDQ</sequence>
<evidence type="ECO:0000256" key="6">
    <source>
        <dbReference type="ARBA" id="ARBA00022670"/>
    </source>
</evidence>
<dbReference type="Gene3D" id="2.60.40.1730">
    <property type="entry name" value="tricorn interacting facor f3 domain"/>
    <property type="match status" value="1"/>
</dbReference>